<evidence type="ECO:0000256" key="7">
    <source>
        <dbReference type="RuleBase" id="RU003755"/>
    </source>
</evidence>
<dbReference type="RefSeq" id="XP_011198906.2">
    <property type="nucleotide sequence ID" value="XM_011200604.4"/>
</dbReference>
<feature type="region of interest" description="Disordered" evidence="8">
    <location>
        <begin position="725"/>
        <end position="754"/>
    </location>
</feature>
<dbReference type="Pfam" id="PF00854">
    <property type="entry name" value="PTR2"/>
    <property type="match status" value="2"/>
</dbReference>
<keyword evidence="7" id="KW-0813">Transport</keyword>
<proteinExistence type="inferred from homology"/>
<reference evidence="11" key="1">
    <citation type="submission" date="2025-08" db="UniProtKB">
        <authorList>
            <consortium name="RefSeq"/>
        </authorList>
    </citation>
    <scope>IDENTIFICATION</scope>
    <source>
        <tissue evidence="11">Adult</tissue>
    </source>
</reference>
<accession>A0A6I9UTC6</accession>
<sequence>MAKKNDNKPNNGVAQGTEPERTGNGKSTVDEIHELTTIGEKSLENSTEPAGNDEPASNVSEAEGQVKKLPFPKSIFFIISYEFCRGFHYYGMRTILVLYLSRQLDYDDDTTTVIFHVYAMLGYFLCVFGAIISDSWLGKFKTILYLSFIYVAGSALVTLGAVPPLNLPATTFTMVGLGLMSLGSGLVKPSISAFGGDQFKLPEQVKQMTTFFSMYYFVVNAGSLISITATPILRDDVHCFGEKDCYSLAFGLPASFVVISIVVFAIGRPLYKNKPPAGNMVVLVSKTIGNAIATKWREKKTNPREHWLDYADKKYDRQLIEDVKVLMRVLVLYLPLPVFWALFDQQGSRWTIQAARMDGDMGSWNIKPDQMQLLNPLLILVFIPLYELVFYPLLAFVGIRRPLQKLTLGGIFAGIAFVVSGVVELSLEDTYPILPTAGNAHLRVYNGENCDYAITSNLTGLNFDIASLDMFVNRSINIDSTNHLYVEFEFTEKAGLNCFEFPKQTFAFDTTTAHYLFLNSKNTTHPLIWGQDTISKPSRGYPFVRTLANVQAGRQIEWRNKKGSIEHTEPANLRNETELKSGDYDVLVDNTLAASEYLSVGGRYTIIINEETTGVYKSNVVIITEPNSMSIFWLIPQYVIMTLAEVMFSVTGLEFSYAQAPVSMKSVLQACWLLTVAFGNVIVVIIAELKLFDSQADEFFLFAGIMFVDMIIFMFVAYRYKPNNPNSQSEAEPLTPAETNKKAGNDNVAKTIDD</sequence>
<evidence type="ECO:0000256" key="5">
    <source>
        <dbReference type="ARBA" id="ARBA00022989"/>
    </source>
</evidence>
<feature type="transmembrane region" description="Helical" evidence="9">
    <location>
        <begin position="168"/>
        <end position="187"/>
    </location>
</feature>
<dbReference type="PROSITE" id="PS01023">
    <property type="entry name" value="PTR2_2"/>
    <property type="match status" value="1"/>
</dbReference>
<dbReference type="Proteomes" id="UP001652620">
    <property type="component" value="Chromosome 4"/>
</dbReference>
<dbReference type="CDD" id="cd17347">
    <property type="entry name" value="MFS_SLC15A1_2_like"/>
    <property type="match status" value="1"/>
</dbReference>
<evidence type="ECO:0000256" key="9">
    <source>
        <dbReference type="SAM" id="Phobius"/>
    </source>
</evidence>
<dbReference type="GO" id="GO:0015031">
    <property type="term" value="P:protein transport"/>
    <property type="evidence" value="ECO:0007669"/>
    <property type="project" value="UniProtKB-KW"/>
</dbReference>
<keyword evidence="6 9" id="KW-0472">Membrane</keyword>
<dbReference type="GeneID" id="105223014"/>
<dbReference type="AlphaFoldDB" id="A0A6I9UTC6"/>
<feature type="region of interest" description="Disordered" evidence="8">
    <location>
        <begin position="1"/>
        <end position="61"/>
    </location>
</feature>
<dbReference type="OrthoDB" id="8904098at2759"/>
<keyword evidence="3 7" id="KW-0812">Transmembrane</keyword>
<feature type="transmembrane region" description="Helical" evidence="9">
    <location>
        <begin position="143"/>
        <end position="162"/>
    </location>
</feature>
<evidence type="ECO:0000313" key="11">
    <source>
        <dbReference type="RefSeq" id="XP_011198906.2"/>
    </source>
</evidence>
<evidence type="ECO:0000256" key="2">
    <source>
        <dbReference type="ARBA" id="ARBA00005982"/>
    </source>
</evidence>
<feature type="transmembrane region" description="Helical" evidence="9">
    <location>
        <begin position="246"/>
        <end position="266"/>
    </location>
</feature>
<evidence type="ECO:0000256" key="8">
    <source>
        <dbReference type="SAM" id="MobiDB-lite"/>
    </source>
</evidence>
<evidence type="ECO:0000256" key="1">
    <source>
        <dbReference type="ARBA" id="ARBA00004141"/>
    </source>
</evidence>
<dbReference type="GO" id="GO:0022857">
    <property type="term" value="F:transmembrane transporter activity"/>
    <property type="evidence" value="ECO:0007669"/>
    <property type="project" value="InterPro"/>
</dbReference>
<dbReference type="InterPro" id="IPR036259">
    <property type="entry name" value="MFS_trans_sf"/>
</dbReference>
<feature type="transmembrane region" description="Helical" evidence="9">
    <location>
        <begin position="406"/>
        <end position="427"/>
    </location>
</feature>
<feature type="compositionally biased region" description="Polar residues" evidence="8">
    <location>
        <begin position="44"/>
        <end position="60"/>
    </location>
</feature>
<dbReference type="GO" id="GO:0016020">
    <property type="term" value="C:membrane"/>
    <property type="evidence" value="ECO:0007669"/>
    <property type="project" value="UniProtKB-SubCell"/>
</dbReference>
<evidence type="ECO:0000313" key="10">
    <source>
        <dbReference type="Proteomes" id="UP001652620"/>
    </source>
</evidence>
<dbReference type="InParanoid" id="A0A6I9UTC6"/>
<feature type="transmembrane region" description="Helical" evidence="9">
    <location>
        <begin position="325"/>
        <end position="343"/>
    </location>
</feature>
<feature type="transmembrane region" description="Helical" evidence="9">
    <location>
        <begin position="699"/>
        <end position="718"/>
    </location>
</feature>
<feature type="transmembrane region" description="Helical" evidence="9">
    <location>
        <begin position="631"/>
        <end position="655"/>
    </location>
</feature>
<dbReference type="InterPro" id="IPR000109">
    <property type="entry name" value="POT_fam"/>
</dbReference>
<dbReference type="KEGG" id="bdr:105223014"/>
<dbReference type="SUPFAM" id="SSF103473">
    <property type="entry name" value="MFS general substrate transporter"/>
    <property type="match status" value="1"/>
</dbReference>
<feature type="transmembrane region" description="Helical" evidence="9">
    <location>
        <begin position="75"/>
        <end position="101"/>
    </location>
</feature>
<organism evidence="10 11">
    <name type="scientific">Bactrocera dorsalis</name>
    <name type="common">Oriental fruit fly</name>
    <name type="synonym">Dacus dorsalis</name>
    <dbReference type="NCBI Taxonomy" id="27457"/>
    <lineage>
        <taxon>Eukaryota</taxon>
        <taxon>Metazoa</taxon>
        <taxon>Ecdysozoa</taxon>
        <taxon>Arthropoda</taxon>
        <taxon>Hexapoda</taxon>
        <taxon>Insecta</taxon>
        <taxon>Pterygota</taxon>
        <taxon>Neoptera</taxon>
        <taxon>Endopterygota</taxon>
        <taxon>Diptera</taxon>
        <taxon>Brachycera</taxon>
        <taxon>Muscomorpha</taxon>
        <taxon>Tephritoidea</taxon>
        <taxon>Tephritidae</taxon>
        <taxon>Bactrocera</taxon>
        <taxon>Bactrocera</taxon>
    </lineage>
</organism>
<gene>
    <name evidence="11" type="primary">LOC105223014</name>
</gene>
<feature type="transmembrane region" description="Helical" evidence="9">
    <location>
        <begin position="377"/>
        <end position="399"/>
    </location>
</feature>
<feature type="compositionally biased region" description="Basic and acidic residues" evidence="8">
    <location>
        <begin position="18"/>
        <end position="34"/>
    </location>
</feature>
<evidence type="ECO:0000256" key="3">
    <source>
        <dbReference type="ARBA" id="ARBA00022692"/>
    </source>
</evidence>
<keyword evidence="4" id="KW-0571">Peptide transport</keyword>
<feature type="transmembrane region" description="Helical" evidence="9">
    <location>
        <begin position="667"/>
        <end position="687"/>
    </location>
</feature>
<keyword evidence="5 9" id="KW-1133">Transmembrane helix</keyword>
<dbReference type="FunCoup" id="A0A6I9UTC6">
    <property type="interactions" value="60"/>
</dbReference>
<feature type="transmembrane region" description="Helical" evidence="9">
    <location>
        <begin position="113"/>
        <end position="131"/>
    </location>
</feature>
<keyword evidence="10" id="KW-1185">Reference proteome</keyword>
<keyword evidence="4" id="KW-0653">Protein transport</keyword>
<dbReference type="InterPro" id="IPR018456">
    <property type="entry name" value="PTR2_symporter_CS"/>
</dbReference>
<protein>
    <submittedName>
        <fullName evidence="11">Peptide transporter family 1-like</fullName>
    </submittedName>
</protein>
<feature type="transmembrane region" description="Helical" evidence="9">
    <location>
        <begin position="208"/>
        <end position="234"/>
    </location>
</feature>
<dbReference type="Gene3D" id="1.20.1250.20">
    <property type="entry name" value="MFS general substrate transporter like domains"/>
    <property type="match status" value="2"/>
</dbReference>
<dbReference type="PANTHER" id="PTHR11654">
    <property type="entry name" value="OLIGOPEPTIDE TRANSPORTER-RELATED"/>
    <property type="match status" value="1"/>
</dbReference>
<dbReference type="GO" id="GO:0006857">
    <property type="term" value="P:oligopeptide transport"/>
    <property type="evidence" value="ECO:0007669"/>
    <property type="project" value="InterPro"/>
</dbReference>
<comment type="subcellular location">
    <subcellularLocation>
        <location evidence="1 7">Membrane</location>
        <topology evidence="1 7">Multi-pass membrane protein</topology>
    </subcellularLocation>
</comment>
<dbReference type="PROSITE" id="PS01022">
    <property type="entry name" value="PTR2_1"/>
    <property type="match status" value="1"/>
</dbReference>
<name>A0A6I9UTC6_BACDO</name>
<evidence type="ECO:0000256" key="4">
    <source>
        <dbReference type="ARBA" id="ARBA00022856"/>
    </source>
</evidence>
<evidence type="ECO:0000256" key="6">
    <source>
        <dbReference type="ARBA" id="ARBA00023136"/>
    </source>
</evidence>
<comment type="similarity">
    <text evidence="2 7">Belongs to the major facilitator superfamily. Proton-dependent oligopeptide transporter (POT/PTR) (TC 2.A.17) family.</text>
</comment>